<evidence type="ECO:0000256" key="8">
    <source>
        <dbReference type="ARBA" id="ARBA00022824"/>
    </source>
</evidence>
<keyword evidence="9" id="KW-0106">Calcium</keyword>
<evidence type="ECO:0000256" key="13">
    <source>
        <dbReference type="ARBA" id="ARBA00023180"/>
    </source>
</evidence>
<dbReference type="FunFam" id="2.10.250.10:FF:000001">
    <property type="entry name" value="Calnexin homolog"/>
    <property type="match status" value="1"/>
</dbReference>
<dbReference type="Proteomes" id="UP001415857">
    <property type="component" value="Unassembled WGS sequence"/>
</dbReference>
<evidence type="ECO:0000313" key="19">
    <source>
        <dbReference type="EMBL" id="KAK9276646.1"/>
    </source>
</evidence>
<dbReference type="GO" id="GO:0036503">
    <property type="term" value="P:ERAD pathway"/>
    <property type="evidence" value="ECO:0007669"/>
    <property type="project" value="TreeGrafter"/>
</dbReference>
<evidence type="ECO:0000256" key="6">
    <source>
        <dbReference type="ARBA" id="ARBA00022734"/>
    </source>
</evidence>
<dbReference type="GO" id="GO:0005789">
    <property type="term" value="C:endoplasmic reticulum membrane"/>
    <property type="evidence" value="ECO:0007669"/>
    <property type="project" value="UniProtKB-SubCell"/>
</dbReference>
<evidence type="ECO:0000256" key="12">
    <source>
        <dbReference type="ARBA" id="ARBA00023157"/>
    </source>
</evidence>
<evidence type="ECO:0000256" key="18">
    <source>
        <dbReference type="SAM" id="MobiDB-lite"/>
    </source>
</evidence>
<keyword evidence="12 16" id="KW-1015">Disulfide bond</keyword>
<comment type="subcellular location">
    <subcellularLocation>
        <location evidence="1">Endoplasmic reticulum membrane</location>
        <topology evidence="1">Single-pass type I membrane protein</topology>
    </subcellularLocation>
</comment>
<keyword evidence="11 17" id="KW-0472">Membrane</keyword>
<dbReference type="InterPro" id="IPR018124">
    <property type="entry name" value="Calret/calnex_CS"/>
</dbReference>
<dbReference type="SUPFAM" id="SSF49899">
    <property type="entry name" value="Concanavalin A-like lectins/glucanases"/>
    <property type="match status" value="1"/>
</dbReference>
<dbReference type="PROSITE" id="PS00805">
    <property type="entry name" value="CALRETICULIN_REPEAT"/>
    <property type="match status" value="1"/>
</dbReference>
<keyword evidence="7" id="KW-0677">Repeat</keyword>
<feature type="compositionally biased region" description="Basic and acidic residues" evidence="18">
    <location>
        <begin position="223"/>
        <end position="239"/>
    </location>
</feature>
<dbReference type="AlphaFoldDB" id="A0AAP0RHM8"/>
<evidence type="ECO:0000256" key="3">
    <source>
        <dbReference type="ARBA" id="ARBA00022692"/>
    </source>
</evidence>
<keyword evidence="4" id="KW-0479">Metal-binding</keyword>
<keyword evidence="20" id="KW-1185">Reference proteome</keyword>
<feature type="compositionally biased region" description="Polar residues" evidence="18">
    <location>
        <begin position="495"/>
        <end position="505"/>
    </location>
</feature>
<protein>
    <recommendedName>
        <fullName evidence="21">Calnexin</fullName>
    </recommendedName>
</protein>
<evidence type="ECO:0000256" key="7">
    <source>
        <dbReference type="ARBA" id="ARBA00022737"/>
    </source>
</evidence>
<dbReference type="GO" id="GO:0005509">
    <property type="term" value="F:calcium ion binding"/>
    <property type="evidence" value="ECO:0007669"/>
    <property type="project" value="InterPro"/>
</dbReference>
<evidence type="ECO:0000256" key="2">
    <source>
        <dbReference type="ARBA" id="ARBA00010983"/>
    </source>
</evidence>
<evidence type="ECO:0000256" key="5">
    <source>
        <dbReference type="ARBA" id="ARBA00022729"/>
    </source>
</evidence>
<feature type="chain" id="PRO_5042666081" description="Calnexin" evidence="17">
    <location>
        <begin position="27"/>
        <end position="542"/>
    </location>
</feature>
<dbReference type="PRINTS" id="PR00626">
    <property type="entry name" value="CALRETICULIN"/>
</dbReference>
<keyword evidence="6" id="KW-0430">Lectin</keyword>
<accession>A0AAP0RHM8</accession>
<evidence type="ECO:0000256" key="1">
    <source>
        <dbReference type="ARBA" id="ARBA00004115"/>
    </source>
</evidence>
<comment type="similarity">
    <text evidence="2 17">Belongs to the calreticulin family.</text>
</comment>
<sequence length="542" mass="61245">MMEEGRVPLLLLSLLIACVTFRICASDSFFYEPFDDPFDGRWIVSDNDDYKGIWKHSKSEGHDDYGLLISEKARKYAIVKELDKPLSFKDGTVVLQFEVRLQNGLECGGAYLKYLRPQEAGWKPEGFDNDSPYSIMFGPDKCGSTNKVHFIFKHKNPKSGEYVEHHLKYPPSVPSDKLSHVYTAILKPDNELQILIDGEEKKKANFLSAEDFEPALIPAKTIPDPDDKKPEDWDERAKIPDPNAVKPDDWDEIAPMEIEDEEAVKPEGWLDDEPDEIDDPDASKPEDWDDEEDGEWEAPKIDNPKCETAPGCGEWKRPMKKNPAYKGKWHAPLIDNPNYKGIWKPQQIPNPDYFELDKPDFEPIAAIGIEIWTMQDGILFDNILIAGDEKVAESYRETTWKPKFEVEKEKQSAEEAAAGDGLSGFQKKVFDLLYKIGDIPFLDAYKLKIFDLIEKGEKQPNLTIGILVSIVVVIFTIFFRILFGGKKATVNVTQSRVAAETSDNPGSSGEKEDENEKEDGGGGADTDSAAAAPRRRTTRRET</sequence>
<dbReference type="FunFam" id="2.60.120.200:FF:000048">
    <property type="entry name" value="Calnexin homolog"/>
    <property type="match status" value="1"/>
</dbReference>
<dbReference type="Gene3D" id="2.60.120.200">
    <property type="match status" value="1"/>
</dbReference>
<evidence type="ECO:0000256" key="10">
    <source>
        <dbReference type="ARBA" id="ARBA00022989"/>
    </source>
</evidence>
<evidence type="ECO:0000256" key="9">
    <source>
        <dbReference type="ARBA" id="ARBA00022837"/>
    </source>
</evidence>
<proteinExistence type="inferred from homology"/>
<dbReference type="PROSITE" id="PS51257">
    <property type="entry name" value="PROKAR_LIPOPROTEIN"/>
    <property type="match status" value="1"/>
</dbReference>
<reference evidence="19 20" key="1">
    <citation type="journal article" date="2024" name="Plant J.">
        <title>Genome sequences and population genomics reveal climatic adaptation and genomic divergence between two closely related sweetgum species.</title>
        <authorList>
            <person name="Xu W.Q."/>
            <person name="Ren C.Q."/>
            <person name="Zhang X.Y."/>
            <person name="Comes H.P."/>
            <person name="Liu X.H."/>
            <person name="Li Y.G."/>
            <person name="Kettle C.J."/>
            <person name="Jalonen R."/>
            <person name="Gaisberger H."/>
            <person name="Ma Y.Z."/>
            <person name="Qiu Y.X."/>
        </authorList>
    </citation>
    <scope>NUCLEOTIDE SEQUENCE [LARGE SCALE GENOMIC DNA]</scope>
    <source>
        <strain evidence="19">Hangzhou</strain>
    </source>
</reference>
<dbReference type="Gene3D" id="2.10.250.10">
    <property type="entry name" value="Calreticulin/calnexin, P domain"/>
    <property type="match status" value="1"/>
</dbReference>
<evidence type="ECO:0000256" key="17">
    <source>
        <dbReference type="RuleBase" id="RU362126"/>
    </source>
</evidence>
<feature type="region of interest" description="Disordered" evidence="18">
    <location>
        <begin position="495"/>
        <end position="542"/>
    </location>
</feature>
<evidence type="ECO:0000256" key="11">
    <source>
        <dbReference type="ARBA" id="ARBA00023136"/>
    </source>
</evidence>
<keyword evidence="13" id="KW-0325">Glycoprotein</keyword>
<dbReference type="SUPFAM" id="SSF63887">
    <property type="entry name" value="P-domain of calnexin/calreticulin"/>
    <property type="match status" value="1"/>
</dbReference>
<dbReference type="PROSITE" id="PS00803">
    <property type="entry name" value="CALRETICULIN_1"/>
    <property type="match status" value="1"/>
</dbReference>
<dbReference type="InterPro" id="IPR013320">
    <property type="entry name" value="ConA-like_dom_sf"/>
</dbReference>
<comment type="function">
    <text evidence="15">Calcium-binding protein that interacts with newly synthesized monoglucosylated glycoproteins in the endoplasmic reticulum. It may act in assisting protein assembly and/or in the retention within the ER of unassembled protein subunits. It seems to play a major role in the quality control apparatus of the ER by the retention of incorrectly folded proteins.</text>
</comment>
<dbReference type="PROSITE" id="PS00804">
    <property type="entry name" value="CALRETICULIN_2"/>
    <property type="match status" value="1"/>
</dbReference>
<keyword evidence="3 17" id="KW-0812">Transmembrane</keyword>
<gene>
    <name evidence="19" type="ORF">L1049_006182</name>
</gene>
<feature type="compositionally biased region" description="Basic residues" evidence="18">
    <location>
        <begin position="533"/>
        <end position="542"/>
    </location>
</feature>
<feature type="compositionally biased region" description="Acidic residues" evidence="18">
    <location>
        <begin position="269"/>
        <end position="280"/>
    </location>
</feature>
<dbReference type="InterPro" id="IPR009033">
    <property type="entry name" value="Calreticulin/calnexin_P_dom_sf"/>
</dbReference>
<name>A0AAP0RHM8_LIQFO</name>
<dbReference type="Pfam" id="PF00262">
    <property type="entry name" value="Calreticulin"/>
    <property type="match status" value="1"/>
</dbReference>
<evidence type="ECO:0000256" key="16">
    <source>
        <dbReference type="PIRSR" id="PIRSR601580-3"/>
    </source>
</evidence>
<keyword evidence="10 17" id="KW-1133">Transmembrane helix</keyword>
<keyword evidence="14 17" id="KW-0143">Chaperone</keyword>
<dbReference type="GO" id="GO:0006457">
    <property type="term" value="P:protein folding"/>
    <property type="evidence" value="ECO:0007669"/>
    <property type="project" value="InterPro"/>
</dbReference>
<evidence type="ECO:0000256" key="15">
    <source>
        <dbReference type="ARBA" id="ARBA00037525"/>
    </source>
</evidence>
<feature type="signal peptide" evidence="17">
    <location>
        <begin position="1"/>
        <end position="26"/>
    </location>
</feature>
<dbReference type="GO" id="GO:0051082">
    <property type="term" value="F:unfolded protein binding"/>
    <property type="evidence" value="ECO:0007669"/>
    <property type="project" value="InterPro"/>
</dbReference>
<feature type="disulfide bond" evidence="16">
    <location>
        <begin position="107"/>
        <end position="142"/>
    </location>
</feature>
<evidence type="ECO:0000256" key="4">
    <source>
        <dbReference type="ARBA" id="ARBA00022723"/>
    </source>
</evidence>
<feature type="compositionally biased region" description="Acidic residues" evidence="18">
    <location>
        <begin position="287"/>
        <end position="296"/>
    </location>
</feature>
<dbReference type="InterPro" id="IPR001580">
    <property type="entry name" value="Calret/calnex"/>
</dbReference>
<evidence type="ECO:0008006" key="21">
    <source>
        <dbReference type="Google" id="ProtNLM"/>
    </source>
</evidence>
<keyword evidence="5 17" id="KW-0732">Signal</keyword>
<feature type="transmembrane region" description="Helical" evidence="17">
    <location>
        <begin position="462"/>
        <end position="483"/>
    </location>
</feature>
<organism evidence="19 20">
    <name type="scientific">Liquidambar formosana</name>
    <name type="common">Formosan gum</name>
    <dbReference type="NCBI Taxonomy" id="63359"/>
    <lineage>
        <taxon>Eukaryota</taxon>
        <taxon>Viridiplantae</taxon>
        <taxon>Streptophyta</taxon>
        <taxon>Embryophyta</taxon>
        <taxon>Tracheophyta</taxon>
        <taxon>Spermatophyta</taxon>
        <taxon>Magnoliopsida</taxon>
        <taxon>eudicotyledons</taxon>
        <taxon>Gunneridae</taxon>
        <taxon>Pentapetalae</taxon>
        <taxon>Saxifragales</taxon>
        <taxon>Altingiaceae</taxon>
        <taxon>Liquidambar</taxon>
    </lineage>
</organism>
<dbReference type="PANTHER" id="PTHR11073:SF1">
    <property type="entry name" value="CALNEXIN 14D-RELATED"/>
    <property type="match status" value="1"/>
</dbReference>
<dbReference type="EMBL" id="JBBPBK010000010">
    <property type="protein sequence ID" value="KAK9276646.1"/>
    <property type="molecule type" value="Genomic_DNA"/>
</dbReference>
<feature type="region of interest" description="Disordered" evidence="18">
    <location>
        <begin position="218"/>
        <end position="304"/>
    </location>
</feature>
<evidence type="ECO:0000313" key="20">
    <source>
        <dbReference type="Proteomes" id="UP001415857"/>
    </source>
</evidence>
<feature type="compositionally biased region" description="Acidic residues" evidence="18">
    <location>
        <begin position="249"/>
        <end position="262"/>
    </location>
</feature>
<comment type="caution">
    <text evidence="19">The sequence shown here is derived from an EMBL/GenBank/DDBJ whole genome shotgun (WGS) entry which is preliminary data.</text>
</comment>
<dbReference type="PANTHER" id="PTHR11073">
    <property type="entry name" value="CALRETICULIN AND CALNEXIN"/>
    <property type="match status" value="1"/>
</dbReference>
<keyword evidence="8 17" id="KW-0256">Endoplasmic reticulum</keyword>
<dbReference type="GO" id="GO:0030246">
    <property type="term" value="F:carbohydrate binding"/>
    <property type="evidence" value="ECO:0007669"/>
    <property type="project" value="UniProtKB-KW"/>
</dbReference>
<evidence type="ECO:0000256" key="14">
    <source>
        <dbReference type="ARBA" id="ARBA00023186"/>
    </source>
</evidence>